<proteinExistence type="predicted"/>
<dbReference type="PROSITE" id="PS51257">
    <property type="entry name" value="PROKAR_LIPOPROTEIN"/>
    <property type="match status" value="1"/>
</dbReference>
<evidence type="ECO:0000313" key="1">
    <source>
        <dbReference type="EMBL" id="MBD1390794.1"/>
    </source>
</evidence>
<gene>
    <name evidence="1" type="ORF">IC617_15285</name>
</gene>
<dbReference type="Proteomes" id="UP000638014">
    <property type="component" value="Unassembled WGS sequence"/>
</dbReference>
<evidence type="ECO:0000313" key="2">
    <source>
        <dbReference type="Proteomes" id="UP000638014"/>
    </source>
</evidence>
<sequence length="788" mass="81610">MMSKWVRWIWLPLFATLVGCGGGSSLQEDDGGGGNPPPTTTEDAVAISLWSCESFDLSAPDISDCTESNQIKTAPPAVILVEATSGSAPASGKKIVVTTDKGQLSQADGSALTNAQGQAFLTISAGEDTGVATVKAAFNDASAELVATVNGVPVVSTKAVAVTLWDCPPAQSGCQQISDFSAAAPAVIVVNATEDNRPAQNKKVTIASDKGELSRTDGVVLTDDNGFAMIDIAAGSDSGIVTISAEFDDANDELFATINEVQISLALSSPLGDGEELSDGSTLPITATLTTDSGEPYLAPVEVTFSSTCTSAGKAILDDSIQSTGGTAIATYRPDGCETEDIISASVELGSSSDTDNLRISIADTPVGNIEFVSAEPRFVNLQGTGGQTTAMVSFKVTDANGRAKQGQNVSFNLASGADKVELSQLTAISDNAGLVTTTVRSGSLPGSARVQAVVDGSDPIIATVSSELAIGVGLPDADSFSLSFDVHNPESWDFDGEEVTVTIRAADHFNNPVSDGTSISFVAEGGAIEPSCETSGGVCSVVWRSQNFRPLNARATILAYAEGEESFYDNNGNGLFEHTQDSFTGQYDIGEAYRDDDEDGIYNNNDQHIDRDLNGAYDGPDGIYNGQLCTEDSANAGACTQQLVDVNASGVIVMAGHAPEVYFCAWDGVNLDCNQRATSLVGVTDAYVCARDTAADGVTINPVAAGTQISFAPTDPLKLRGTTSFLQPSTNAAIYHPYLSFDARAGCNAGLFRVLLDLSDGPGELLVEMVTPKGVYGSDSVSIELAP</sequence>
<keyword evidence="2" id="KW-1185">Reference proteome</keyword>
<comment type="caution">
    <text evidence="1">The sequence shown here is derived from an EMBL/GenBank/DDBJ whole genome shotgun (WGS) entry which is preliminary data.</text>
</comment>
<protein>
    <recommendedName>
        <fullName evidence="3">Big-1 domain-containing protein</fullName>
    </recommendedName>
</protein>
<dbReference type="InterPro" id="IPR013783">
    <property type="entry name" value="Ig-like_fold"/>
</dbReference>
<organism evidence="1 2">
    <name type="scientific">Neiella litorisoli</name>
    <dbReference type="NCBI Taxonomy" id="2771431"/>
    <lineage>
        <taxon>Bacteria</taxon>
        <taxon>Pseudomonadati</taxon>
        <taxon>Pseudomonadota</taxon>
        <taxon>Gammaproteobacteria</taxon>
        <taxon>Alteromonadales</taxon>
        <taxon>Echinimonadaceae</taxon>
        <taxon>Neiella</taxon>
    </lineage>
</organism>
<reference evidence="1" key="1">
    <citation type="submission" date="2020-09" db="EMBL/GenBank/DDBJ databases">
        <title>A novel bacterium of genus Neiella, isolated from South China Sea.</title>
        <authorList>
            <person name="Huang H."/>
            <person name="Mo K."/>
            <person name="Hu Y."/>
        </authorList>
    </citation>
    <scope>NUCLEOTIDE SEQUENCE</scope>
    <source>
        <strain evidence="1">HB171785</strain>
    </source>
</reference>
<dbReference type="InterPro" id="IPR008964">
    <property type="entry name" value="Invasin/intimin_cell_adhesion"/>
</dbReference>
<dbReference type="RefSeq" id="WP_191145852.1">
    <property type="nucleotide sequence ID" value="NZ_JACXAF010000022.1"/>
</dbReference>
<name>A0A8J6UFB0_9GAMM</name>
<accession>A0A8J6UFB0</accession>
<dbReference type="AlphaFoldDB" id="A0A8J6UFB0"/>
<dbReference type="Gene3D" id="2.60.40.10">
    <property type="entry name" value="Immunoglobulins"/>
    <property type="match status" value="4"/>
</dbReference>
<evidence type="ECO:0008006" key="3">
    <source>
        <dbReference type="Google" id="ProtNLM"/>
    </source>
</evidence>
<dbReference type="SUPFAM" id="SSF49373">
    <property type="entry name" value="Invasin/intimin cell-adhesion fragments"/>
    <property type="match status" value="3"/>
</dbReference>
<dbReference type="EMBL" id="JACXAF010000022">
    <property type="protein sequence ID" value="MBD1390794.1"/>
    <property type="molecule type" value="Genomic_DNA"/>
</dbReference>